<organism evidence="5 6">
    <name type="scientific">Paenibacillus cisolokensis</name>
    <dbReference type="NCBI Taxonomy" id="1658519"/>
    <lineage>
        <taxon>Bacteria</taxon>
        <taxon>Bacillati</taxon>
        <taxon>Bacillota</taxon>
        <taxon>Bacilli</taxon>
        <taxon>Bacillales</taxon>
        <taxon>Paenibacillaceae</taxon>
        <taxon>Paenibacillus</taxon>
    </lineage>
</organism>
<dbReference type="RefSeq" id="WP_213529140.1">
    <property type="nucleotide sequence ID" value="NZ_BOVJ01000095.1"/>
</dbReference>
<dbReference type="PROSITE" id="PS00041">
    <property type="entry name" value="HTH_ARAC_FAMILY_1"/>
    <property type="match status" value="1"/>
</dbReference>
<comment type="caution">
    <text evidence="5">The sequence shown here is derived from an EMBL/GenBank/DDBJ whole genome shotgun (WGS) entry which is preliminary data.</text>
</comment>
<dbReference type="InterPro" id="IPR014710">
    <property type="entry name" value="RmlC-like_jellyroll"/>
</dbReference>
<keyword evidence="1" id="KW-0805">Transcription regulation</keyword>
<evidence type="ECO:0000313" key="6">
    <source>
        <dbReference type="Proteomes" id="UP000680304"/>
    </source>
</evidence>
<dbReference type="EMBL" id="BOVJ01000095">
    <property type="protein sequence ID" value="GIQ64430.1"/>
    <property type="molecule type" value="Genomic_DNA"/>
</dbReference>
<dbReference type="InterPro" id="IPR009057">
    <property type="entry name" value="Homeodomain-like_sf"/>
</dbReference>
<evidence type="ECO:0000256" key="3">
    <source>
        <dbReference type="ARBA" id="ARBA00023163"/>
    </source>
</evidence>
<proteinExistence type="predicted"/>
<name>A0ABQ4N8D8_9BACL</name>
<gene>
    <name evidence="5" type="ORF">PACILC2_29980</name>
</gene>
<dbReference type="InterPro" id="IPR003313">
    <property type="entry name" value="AraC-bd"/>
</dbReference>
<dbReference type="Gene3D" id="1.10.10.60">
    <property type="entry name" value="Homeodomain-like"/>
    <property type="match status" value="2"/>
</dbReference>
<dbReference type="InterPro" id="IPR018062">
    <property type="entry name" value="HTH_AraC-typ_CS"/>
</dbReference>
<keyword evidence="6" id="KW-1185">Reference proteome</keyword>
<dbReference type="Pfam" id="PF02311">
    <property type="entry name" value="AraC_binding"/>
    <property type="match status" value="1"/>
</dbReference>
<dbReference type="Proteomes" id="UP000680304">
    <property type="component" value="Unassembled WGS sequence"/>
</dbReference>
<dbReference type="Gene3D" id="2.60.120.10">
    <property type="entry name" value="Jelly Rolls"/>
    <property type="match status" value="1"/>
</dbReference>
<evidence type="ECO:0000256" key="1">
    <source>
        <dbReference type="ARBA" id="ARBA00023015"/>
    </source>
</evidence>
<dbReference type="PANTHER" id="PTHR43280:SF2">
    <property type="entry name" value="HTH-TYPE TRANSCRIPTIONAL REGULATOR EXSA"/>
    <property type="match status" value="1"/>
</dbReference>
<dbReference type="InterPro" id="IPR011051">
    <property type="entry name" value="RmlC_Cupin_sf"/>
</dbReference>
<dbReference type="InterPro" id="IPR018060">
    <property type="entry name" value="HTH_AraC"/>
</dbReference>
<protein>
    <submittedName>
        <fullName evidence="5">AraC family transcriptional regulator</fullName>
    </submittedName>
</protein>
<accession>A0ABQ4N8D8</accession>
<feature type="domain" description="HTH araC/xylS-type" evidence="4">
    <location>
        <begin position="192"/>
        <end position="290"/>
    </location>
</feature>
<dbReference type="SUPFAM" id="SSF46689">
    <property type="entry name" value="Homeodomain-like"/>
    <property type="match status" value="2"/>
</dbReference>
<dbReference type="Pfam" id="PF12833">
    <property type="entry name" value="HTH_18"/>
    <property type="match status" value="1"/>
</dbReference>
<reference evidence="5 6" key="1">
    <citation type="submission" date="2021-04" db="EMBL/GenBank/DDBJ databases">
        <title>Draft genome sequence of Paenibacillus cisolokensis, LC2-13A.</title>
        <authorList>
            <person name="Uke A."/>
            <person name="Chhe C."/>
            <person name="Baramee S."/>
            <person name="Kosugi A."/>
        </authorList>
    </citation>
    <scope>NUCLEOTIDE SEQUENCE [LARGE SCALE GENOMIC DNA]</scope>
    <source>
        <strain evidence="5 6">LC2-13A</strain>
    </source>
</reference>
<keyword evidence="2" id="KW-0238">DNA-binding</keyword>
<evidence type="ECO:0000256" key="2">
    <source>
        <dbReference type="ARBA" id="ARBA00023125"/>
    </source>
</evidence>
<dbReference type="SMART" id="SM00342">
    <property type="entry name" value="HTH_ARAC"/>
    <property type="match status" value="1"/>
</dbReference>
<evidence type="ECO:0000259" key="4">
    <source>
        <dbReference type="PROSITE" id="PS01124"/>
    </source>
</evidence>
<dbReference type="PROSITE" id="PS01124">
    <property type="entry name" value="HTH_ARAC_FAMILY_2"/>
    <property type="match status" value="1"/>
</dbReference>
<keyword evidence="3" id="KW-0804">Transcription</keyword>
<evidence type="ECO:0000313" key="5">
    <source>
        <dbReference type="EMBL" id="GIQ64430.1"/>
    </source>
</evidence>
<dbReference type="SUPFAM" id="SSF51182">
    <property type="entry name" value="RmlC-like cupins"/>
    <property type="match status" value="1"/>
</dbReference>
<dbReference type="PANTHER" id="PTHR43280">
    <property type="entry name" value="ARAC-FAMILY TRANSCRIPTIONAL REGULATOR"/>
    <property type="match status" value="1"/>
</dbReference>
<sequence length="290" mass="33728">MSLRIVMRGQQLRIDHISTDRQTGRKGMIAPLHRHPVFHLMYIAGGAGRFVVNGRESEASEGLLYIINPNEWHQFVGSERRPLDNLECTFLLRNEDDEPEAANFFDWLEEKRGIAFPETIRNGPIRVPDRYRPFLLEGYRRLLDPASRYMMSDEHMSLMVADLLLRIEETVWQIGRADWHEHAGVRGGKEVDLLKGYMRAHLADALTLERLAQLVHWSPNYLCRVFKEHTGMAPMAYLQSLRMAEAEKLLLYTDLPVYAISDMLGYTDASYFARVFRRHRGRPPASYRIK</sequence>